<dbReference type="Proteomes" id="UP000594836">
    <property type="component" value="Chromosome"/>
</dbReference>
<dbReference type="Gene3D" id="3.40.50.2300">
    <property type="match status" value="1"/>
</dbReference>
<organism evidence="4 5">
    <name type="scientific">Sphingomonas paucimobilis</name>
    <name type="common">Pseudomonas paucimobilis</name>
    <dbReference type="NCBI Taxonomy" id="13689"/>
    <lineage>
        <taxon>Bacteria</taxon>
        <taxon>Pseudomonadati</taxon>
        <taxon>Pseudomonadota</taxon>
        <taxon>Alphaproteobacteria</taxon>
        <taxon>Sphingomonadales</taxon>
        <taxon>Sphingomonadaceae</taxon>
        <taxon>Sphingomonas</taxon>
    </lineage>
</organism>
<dbReference type="PROSITE" id="PS50110">
    <property type="entry name" value="RESPONSE_REGULATORY"/>
    <property type="match status" value="1"/>
</dbReference>
<dbReference type="RefSeq" id="WP_037568275.1">
    <property type="nucleotide sequence ID" value="NZ_AP023323.1"/>
</dbReference>
<dbReference type="OrthoDB" id="9784719at2"/>
<dbReference type="PANTHER" id="PTHR44591:SF18">
    <property type="entry name" value="REGULATORY PROTEIN"/>
    <property type="match status" value="1"/>
</dbReference>
<dbReference type="InterPro" id="IPR001789">
    <property type="entry name" value="Sig_transdc_resp-reg_receiver"/>
</dbReference>
<accession>A0A7T3AEX1</accession>
<evidence type="ECO:0000259" key="3">
    <source>
        <dbReference type="PROSITE" id="PS50110"/>
    </source>
</evidence>
<feature type="domain" description="Response regulatory" evidence="3">
    <location>
        <begin position="7"/>
        <end position="120"/>
    </location>
</feature>
<dbReference type="EMBL" id="CP065713">
    <property type="protein sequence ID" value="QPT10359.1"/>
    <property type="molecule type" value="Genomic_DNA"/>
</dbReference>
<protein>
    <submittedName>
        <fullName evidence="4">Response regulator</fullName>
    </submittedName>
</protein>
<evidence type="ECO:0000256" key="2">
    <source>
        <dbReference type="PROSITE-ProRule" id="PRU00169"/>
    </source>
</evidence>
<dbReference type="Pfam" id="PF00072">
    <property type="entry name" value="Response_reg"/>
    <property type="match status" value="1"/>
</dbReference>
<evidence type="ECO:0000313" key="5">
    <source>
        <dbReference type="Proteomes" id="UP000594836"/>
    </source>
</evidence>
<dbReference type="GO" id="GO:0000160">
    <property type="term" value="P:phosphorelay signal transduction system"/>
    <property type="evidence" value="ECO:0007669"/>
    <property type="project" value="InterPro"/>
</dbReference>
<evidence type="ECO:0000256" key="1">
    <source>
        <dbReference type="ARBA" id="ARBA00022553"/>
    </source>
</evidence>
<dbReference type="PANTHER" id="PTHR44591">
    <property type="entry name" value="STRESS RESPONSE REGULATOR PROTEIN 1"/>
    <property type="match status" value="1"/>
</dbReference>
<dbReference type="SUPFAM" id="SSF52172">
    <property type="entry name" value="CheY-like"/>
    <property type="match status" value="1"/>
</dbReference>
<evidence type="ECO:0000313" key="4">
    <source>
        <dbReference type="EMBL" id="QPT10359.1"/>
    </source>
</evidence>
<proteinExistence type="predicted"/>
<feature type="modified residue" description="4-aspartylphosphate" evidence="2">
    <location>
        <position position="57"/>
    </location>
</feature>
<dbReference type="InterPro" id="IPR050595">
    <property type="entry name" value="Bact_response_regulator"/>
</dbReference>
<dbReference type="AlphaFoldDB" id="A0A7T3AEX1"/>
<gene>
    <name evidence="4" type="ORF">I6G38_09275</name>
</gene>
<keyword evidence="1 2" id="KW-0597">Phosphoprotein</keyword>
<name>A0A7T3AEX1_SPHPI</name>
<dbReference type="InterPro" id="IPR011006">
    <property type="entry name" value="CheY-like_superfamily"/>
</dbReference>
<sequence length="132" mass="14338">MTSMPRTILVVDDQYLLLLHTQFALEDAGYKVIQASSADEALNLLDHHPGIGAIFTDVVMPGSMDGATLAERVRETHPHVPVIVTSGQQGYDPAELPVGVRFVPKPYTGHEIIRLIKDISAAPGHDQAAFAW</sequence>
<dbReference type="SMART" id="SM00448">
    <property type="entry name" value="REC"/>
    <property type="match status" value="1"/>
</dbReference>
<reference evidence="4 5" key="1">
    <citation type="submission" date="2020-12" db="EMBL/GenBank/DDBJ databases">
        <title>FDA dAtabase for Regulatory Grade micrObial Sequences (FDA-ARGOS): Supporting development and validation of Infectious Disease Dx tests.</title>
        <authorList>
            <person name="Sproer C."/>
            <person name="Gronow S."/>
            <person name="Severitt S."/>
            <person name="Schroder I."/>
            <person name="Tallon L."/>
            <person name="Sadzewicz L."/>
            <person name="Zhao X."/>
            <person name="Boylan J."/>
            <person name="Ott S."/>
            <person name="Bowen H."/>
            <person name="Vavikolanu K."/>
            <person name="Mehta A."/>
            <person name="Aluvathingal J."/>
            <person name="Nadendla S."/>
            <person name="Lowell S."/>
            <person name="Myers T."/>
            <person name="Yan Y."/>
            <person name="Sichtig H."/>
        </authorList>
    </citation>
    <scope>NUCLEOTIDE SEQUENCE [LARGE SCALE GENOMIC DNA]</scope>
    <source>
        <strain evidence="4 5">FDAARGOS_881</strain>
    </source>
</reference>